<dbReference type="Pfam" id="PF02578">
    <property type="entry name" value="Cu-oxidase_4"/>
    <property type="match status" value="1"/>
</dbReference>
<dbReference type="AlphaFoldDB" id="A0A498R4Y0"/>
<evidence type="ECO:0000256" key="3">
    <source>
        <dbReference type="ARBA" id="ARBA00007353"/>
    </source>
</evidence>
<dbReference type="InterPro" id="IPR003730">
    <property type="entry name" value="Cu_polyphenol_OxRdtase"/>
</dbReference>
<evidence type="ECO:0000256" key="6">
    <source>
        <dbReference type="ARBA" id="ARBA00022801"/>
    </source>
</evidence>
<dbReference type="EMBL" id="UPPP01000061">
    <property type="protein sequence ID" value="VBB06199.1"/>
    <property type="molecule type" value="Genomic_DNA"/>
</dbReference>
<keyword evidence="4" id="KW-0808">Transferase</keyword>
<dbReference type="GO" id="GO:0005507">
    <property type="term" value="F:copper ion binding"/>
    <property type="evidence" value="ECO:0007669"/>
    <property type="project" value="TreeGrafter"/>
</dbReference>
<dbReference type="GO" id="GO:0017061">
    <property type="term" value="F:S-methyl-5-thioadenosine phosphorylase activity"/>
    <property type="evidence" value="ECO:0007669"/>
    <property type="project" value="UniProtKB-EC"/>
</dbReference>
<accession>A0A498R4Y0</accession>
<dbReference type="PANTHER" id="PTHR30616:SF2">
    <property type="entry name" value="PURINE NUCLEOSIDE PHOSPHORYLASE LACC1"/>
    <property type="match status" value="1"/>
</dbReference>
<dbReference type="PANTHER" id="PTHR30616">
    <property type="entry name" value="UNCHARACTERIZED PROTEIN YFIH"/>
    <property type="match status" value="1"/>
</dbReference>
<keyword evidence="13" id="KW-1185">Reference proteome</keyword>
<dbReference type="Proteomes" id="UP000277811">
    <property type="component" value="Unassembled WGS sequence"/>
</dbReference>
<dbReference type="GO" id="GO:0016787">
    <property type="term" value="F:hydrolase activity"/>
    <property type="evidence" value="ECO:0007669"/>
    <property type="project" value="UniProtKB-KW"/>
</dbReference>
<evidence type="ECO:0000256" key="7">
    <source>
        <dbReference type="ARBA" id="ARBA00022833"/>
    </source>
</evidence>
<evidence type="ECO:0000256" key="9">
    <source>
        <dbReference type="ARBA" id="ARBA00048968"/>
    </source>
</evidence>
<dbReference type="Gene3D" id="3.60.140.10">
    <property type="entry name" value="CNF1/YfiH-like putative cysteine hydrolases"/>
    <property type="match status" value="1"/>
</dbReference>
<comment type="catalytic activity">
    <reaction evidence="10">
        <text>S-methyl-5'-thioadenosine + phosphate = 5-(methylsulfanyl)-alpha-D-ribose 1-phosphate + adenine</text>
        <dbReference type="Rhea" id="RHEA:11852"/>
        <dbReference type="ChEBI" id="CHEBI:16708"/>
        <dbReference type="ChEBI" id="CHEBI:17509"/>
        <dbReference type="ChEBI" id="CHEBI:43474"/>
        <dbReference type="ChEBI" id="CHEBI:58533"/>
        <dbReference type="EC" id="2.4.2.28"/>
    </reaction>
    <physiologicalReaction direction="left-to-right" evidence="10">
        <dbReference type="Rhea" id="RHEA:11853"/>
    </physiologicalReaction>
</comment>
<dbReference type="RefSeq" id="WP_122627141.1">
    <property type="nucleotide sequence ID" value="NZ_UPPP01000061.1"/>
</dbReference>
<organism evidence="12 13">
    <name type="scientific">Lucifera butyrica</name>
    <dbReference type="NCBI Taxonomy" id="1351585"/>
    <lineage>
        <taxon>Bacteria</taxon>
        <taxon>Bacillati</taxon>
        <taxon>Bacillota</taxon>
        <taxon>Negativicutes</taxon>
        <taxon>Veillonellales</taxon>
        <taxon>Veillonellaceae</taxon>
        <taxon>Lucifera</taxon>
    </lineage>
</organism>
<name>A0A498R4Y0_9FIRM</name>
<comment type="catalytic activity">
    <reaction evidence="8">
        <text>adenosine + H2O + H(+) = inosine + NH4(+)</text>
        <dbReference type="Rhea" id="RHEA:24408"/>
        <dbReference type="ChEBI" id="CHEBI:15377"/>
        <dbReference type="ChEBI" id="CHEBI:15378"/>
        <dbReference type="ChEBI" id="CHEBI:16335"/>
        <dbReference type="ChEBI" id="CHEBI:17596"/>
        <dbReference type="ChEBI" id="CHEBI:28938"/>
        <dbReference type="EC" id="3.5.4.4"/>
    </reaction>
    <physiologicalReaction direction="left-to-right" evidence="8">
        <dbReference type="Rhea" id="RHEA:24409"/>
    </physiologicalReaction>
</comment>
<evidence type="ECO:0000313" key="13">
    <source>
        <dbReference type="Proteomes" id="UP000277811"/>
    </source>
</evidence>
<gene>
    <name evidence="12" type="ORF">LUCI_1415</name>
</gene>
<keyword evidence="6" id="KW-0378">Hydrolase</keyword>
<comment type="catalytic activity">
    <reaction evidence="1">
        <text>inosine + phosphate = alpha-D-ribose 1-phosphate + hypoxanthine</text>
        <dbReference type="Rhea" id="RHEA:27646"/>
        <dbReference type="ChEBI" id="CHEBI:17368"/>
        <dbReference type="ChEBI" id="CHEBI:17596"/>
        <dbReference type="ChEBI" id="CHEBI:43474"/>
        <dbReference type="ChEBI" id="CHEBI:57720"/>
        <dbReference type="EC" id="2.4.2.1"/>
    </reaction>
    <physiologicalReaction direction="left-to-right" evidence="1">
        <dbReference type="Rhea" id="RHEA:27647"/>
    </physiologicalReaction>
</comment>
<evidence type="ECO:0000256" key="8">
    <source>
        <dbReference type="ARBA" id="ARBA00047989"/>
    </source>
</evidence>
<protein>
    <recommendedName>
        <fullName evidence="11">Purine nucleoside phosphorylase</fullName>
    </recommendedName>
</protein>
<comment type="similarity">
    <text evidence="3 11">Belongs to the purine nucleoside phosphorylase YfiH/LACC1 family.</text>
</comment>
<evidence type="ECO:0000256" key="5">
    <source>
        <dbReference type="ARBA" id="ARBA00022723"/>
    </source>
</evidence>
<evidence type="ECO:0000313" key="12">
    <source>
        <dbReference type="EMBL" id="VBB06199.1"/>
    </source>
</evidence>
<keyword evidence="7" id="KW-0862">Zinc</keyword>
<evidence type="ECO:0000256" key="4">
    <source>
        <dbReference type="ARBA" id="ARBA00022679"/>
    </source>
</evidence>
<dbReference type="SUPFAM" id="SSF64438">
    <property type="entry name" value="CNF1/YfiH-like putative cysteine hydrolases"/>
    <property type="match status" value="1"/>
</dbReference>
<sequence>MQKFFLQQADNGVWFGMFPHLLRKGIVHGISTRLGGTSLPPYATLNLGLHVGDDAERVRENRQRFCQALEIEAERVVNAEQVHGDKVFLVTDRETGRGARDYAGAIKGADALITNSPNVPLMLFFADCVPVLIVDPIHRAVGISHAGWKGTVAKIAQKTVLAMQRHFATTAADCLVGIGPSIGPCCYEVDEVVLSKLKENFIAWRDLVEPSGERWRLDLWQANRLQLEEIGVPSGQIVISEVCTNCNTELFFSHRGEKGCTGRIGAVVMLQME</sequence>
<evidence type="ECO:0000256" key="2">
    <source>
        <dbReference type="ARBA" id="ARBA00003215"/>
    </source>
</evidence>
<dbReference type="OrthoDB" id="4279at2"/>
<dbReference type="InterPro" id="IPR011324">
    <property type="entry name" value="Cytotoxic_necrot_fac-like_cat"/>
</dbReference>
<dbReference type="CDD" id="cd16833">
    <property type="entry name" value="YfiH"/>
    <property type="match status" value="1"/>
</dbReference>
<evidence type="ECO:0000256" key="11">
    <source>
        <dbReference type="RuleBase" id="RU361274"/>
    </source>
</evidence>
<comment type="catalytic activity">
    <reaction evidence="9">
        <text>adenosine + phosphate = alpha-D-ribose 1-phosphate + adenine</text>
        <dbReference type="Rhea" id="RHEA:27642"/>
        <dbReference type="ChEBI" id="CHEBI:16335"/>
        <dbReference type="ChEBI" id="CHEBI:16708"/>
        <dbReference type="ChEBI" id="CHEBI:43474"/>
        <dbReference type="ChEBI" id="CHEBI:57720"/>
        <dbReference type="EC" id="2.4.2.1"/>
    </reaction>
    <physiologicalReaction direction="left-to-right" evidence="9">
        <dbReference type="Rhea" id="RHEA:27643"/>
    </physiologicalReaction>
</comment>
<dbReference type="NCBIfam" id="TIGR00726">
    <property type="entry name" value="peptidoglycan editing factor PgeF"/>
    <property type="match status" value="1"/>
</dbReference>
<proteinExistence type="inferred from homology"/>
<comment type="function">
    <text evidence="2">Purine nucleoside enzyme that catalyzes the phosphorolysis of adenosine and inosine nucleosides, yielding D-ribose 1-phosphate and the respective free bases, adenine and hypoxanthine. Also catalyzes the phosphorolysis of S-methyl-5'-thioadenosine into adenine and S-methyl-5-thio-alpha-D-ribose 1-phosphate. Also has adenosine deaminase activity.</text>
</comment>
<keyword evidence="5" id="KW-0479">Metal-binding</keyword>
<dbReference type="InterPro" id="IPR038371">
    <property type="entry name" value="Cu_polyphenol_OxRdtase_sf"/>
</dbReference>
<evidence type="ECO:0000256" key="1">
    <source>
        <dbReference type="ARBA" id="ARBA00000553"/>
    </source>
</evidence>
<reference evidence="12 13" key="1">
    <citation type="submission" date="2018-06" db="EMBL/GenBank/DDBJ databases">
        <authorList>
            <person name="Strepis N."/>
        </authorList>
    </citation>
    <scope>NUCLEOTIDE SEQUENCE [LARGE SCALE GENOMIC DNA]</scope>
    <source>
        <strain evidence="12">LUCI</strain>
    </source>
</reference>
<evidence type="ECO:0000256" key="10">
    <source>
        <dbReference type="ARBA" id="ARBA00049893"/>
    </source>
</evidence>